<dbReference type="CDD" id="cd00176">
    <property type="entry name" value="SPEC"/>
    <property type="match status" value="1"/>
</dbReference>
<evidence type="ECO:0000259" key="7">
    <source>
        <dbReference type="PROSITE" id="PS50003"/>
    </source>
</evidence>
<evidence type="ECO:0000313" key="10">
    <source>
        <dbReference type="RefSeq" id="XP_018118241.1"/>
    </source>
</evidence>
<dbReference type="SMART" id="SM00150">
    <property type="entry name" value="SPEC"/>
    <property type="match status" value="5"/>
</dbReference>
<dbReference type="PRINTS" id="PR00683">
    <property type="entry name" value="SPECTRINPH"/>
</dbReference>
<evidence type="ECO:0000313" key="9">
    <source>
        <dbReference type="RefSeq" id="XP_018118240.1"/>
    </source>
</evidence>
<keyword evidence="2" id="KW-0117">Actin capping</keyword>
<dbReference type="GO" id="GO:0030864">
    <property type="term" value="C:cortical actin cytoskeleton"/>
    <property type="evidence" value="ECO:0000318"/>
    <property type="project" value="GO_Central"/>
</dbReference>
<dbReference type="SUPFAM" id="SSF46966">
    <property type="entry name" value="Spectrin repeat"/>
    <property type="match status" value="3"/>
</dbReference>
<dbReference type="RefSeq" id="XP_018118240.1">
    <property type="nucleotide sequence ID" value="XM_018262751.2"/>
</dbReference>
<feature type="compositionally biased region" description="Polar residues" evidence="6">
    <location>
        <begin position="1016"/>
        <end position="1025"/>
    </location>
</feature>
<dbReference type="KEGG" id="xla:108716554"/>
<dbReference type="PROSITE" id="PS50003">
    <property type="entry name" value="PH_DOMAIN"/>
    <property type="match status" value="1"/>
</dbReference>
<name>A0A8J0VAE3_XENLA</name>
<dbReference type="GO" id="GO:0042995">
    <property type="term" value="C:cell projection"/>
    <property type="evidence" value="ECO:0000318"/>
    <property type="project" value="GO_Central"/>
</dbReference>
<evidence type="ECO:0000256" key="5">
    <source>
        <dbReference type="SAM" id="Coils"/>
    </source>
</evidence>
<dbReference type="SUPFAM" id="SSF50729">
    <property type="entry name" value="PH domain-like"/>
    <property type="match status" value="1"/>
</dbReference>
<dbReference type="InterPro" id="IPR001605">
    <property type="entry name" value="PH_dom-spectrin-type"/>
</dbReference>
<dbReference type="GO" id="GO:0005886">
    <property type="term" value="C:plasma membrane"/>
    <property type="evidence" value="ECO:0000318"/>
    <property type="project" value="GO_Central"/>
</dbReference>
<proteinExistence type="inferred from homology"/>
<dbReference type="Gene3D" id="1.20.58.60">
    <property type="match status" value="4"/>
</dbReference>
<dbReference type="OrthoDB" id="430364at2759"/>
<gene>
    <name evidence="9 10" type="primary">LOC108716554</name>
</gene>
<feature type="region of interest" description="Disordered" evidence="6">
    <location>
        <begin position="80"/>
        <end position="110"/>
    </location>
</feature>
<dbReference type="Gene3D" id="2.30.29.30">
    <property type="entry name" value="Pleckstrin-homology domain (PH domain)/Phosphotyrosine-binding domain (PTB)"/>
    <property type="match status" value="1"/>
</dbReference>
<organism evidence="10">
    <name type="scientific">Xenopus laevis</name>
    <name type="common">African clawed frog</name>
    <dbReference type="NCBI Taxonomy" id="8355"/>
    <lineage>
        <taxon>Eukaryota</taxon>
        <taxon>Metazoa</taxon>
        <taxon>Chordata</taxon>
        <taxon>Craniata</taxon>
        <taxon>Vertebrata</taxon>
        <taxon>Euteleostomi</taxon>
        <taxon>Amphibia</taxon>
        <taxon>Batrachia</taxon>
        <taxon>Anura</taxon>
        <taxon>Pipoidea</taxon>
        <taxon>Pipidae</taxon>
        <taxon>Xenopodinae</taxon>
        <taxon>Xenopus</taxon>
        <taxon>Xenopus</taxon>
    </lineage>
</organism>
<dbReference type="InterPro" id="IPR001849">
    <property type="entry name" value="PH_domain"/>
</dbReference>
<evidence type="ECO:0000256" key="6">
    <source>
        <dbReference type="SAM" id="MobiDB-lite"/>
    </source>
</evidence>
<dbReference type="SMART" id="SM00233">
    <property type="entry name" value="PH"/>
    <property type="match status" value="1"/>
</dbReference>
<keyword evidence="8" id="KW-1185">Reference proteome</keyword>
<dbReference type="InterPro" id="IPR041681">
    <property type="entry name" value="PH_9"/>
</dbReference>
<feature type="region of interest" description="Disordered" evidence="6">
    <location>
        <begin position="697"/>
        <end position="723"/>
    </location>
</feature>
<evidence type="ECO:0000313" key="8">
    <source>
        <dbReference type="Proteomes" id="UP000186698"/>
    </source>
</evidence>
<evidence type="ECO:0000256" key="4">
    <source>
        <dbReference type="ARBA" id="ARBA00023203"/>
    </source>
</evidence>
<dbReference type="GeneID" id="108716554"/>
<keyword evidence="3" id="KW-0677">Repeat</keyword>
<feature type="region of interest" description="Disordered" evidence="6">
    <location>
        <begin position="1807"/>
        <end position="1855"/>
    </location>
</feature>
<feature type="compositionally biased region" description="Low complexity" evidence="6">
    <location>
        <begin position="96"/>
        <end position="109"/>
    </location>
</feature>
<comment type="similarity">
    <text evidence="1">Belongs to the spectrin family.</text>
</comment>
<dbReference type="GO" id="GO:0005543">
    <property type="term" value="F:phospholipid binding"/>
    <property type="evidence" value="ECO:0007669"/>
    <property type="project" value="InterPro"/>
</dbReference>
<dbReference type="PANTHER" id="PTHR11915">
    <property type="entry name" value="SPECTRIN/FILAMIN RELATED CYTOSKELETAL PROTEIN"/>
    <property type="match status" value="1"/>
</dbReference>
<feature type="region of interest" description="Disordered" evidence="6">
    <location>
        <begin position="1600"/>
        <end position="1626"/>
    </location>
</feature>
<dbReference type="Proteomes" id="UP000186698">
    <property type="component" value="Chromosome 5L"/>
</dbReference>
<feature type="compositionally biased region" description="Basic and acidic residues" evidence="6">
    <location>
        <begin position="974"/>
        <end position="988"/>
    </location>
</feature>
<feature type="compositionally biased region" description="Polar residues" evidence="6">
    <location>
        <begin position="512"/>
        <end position="521"/>
    </location>
</feature>
<dbReference type="GO" id="GO:0030036">
    <property type="term" value="P:actin cytoskeleton organization"/>
    <property type="evidence" value="ECO:0000318"/>
    <property type="project" value="GO_Central"/>
</dbReference>
<dbReference type="Pfam" id="PF00435">
    <property type="entry name" value="Spectrin"/>
    <property type="match status" value="1"/>
</dbReference>
<feature type="compositionally biased region" description="Polar residues" evidence="6">
    <location>
        <begin position="1608"/>
        <end position="1622"/>
    </location>
</feature>
<keyword evidence="5" id="KW-0175">Coiled coil</keyword>
<feature type="region of interest" description="Disordered" evidence="6">
    <location>
        <begin position="510"/>
        <end position="556"/>
    </location>
</feature>
<dbReference type="GO" id="GO:0030054">
    <property type="term" value="C:cell junction"/>
    <property type="evidence" value="ECO:0000318"/>
    <property type="project" value="GO_Central"/>
</dbReference>
<feature type="region of interest" description="Disordered" evidence="6">
    <location>
        <begin position="974"/>
        <end position="1038"/>
    </location>
</feature>
<keyword evidence="4" id="KW-0009">Actin-binding</keyword>
<feature type="compositionally biased region" description="Basic and acidic residues" evidence="6">
    <location>
        <begin position="697"/>
        <end position="707"/>
    </location>
</feature>
<dbReference type="InterPro" id="IPR018159">
    <property type="entry name" value="Spectrin/alpha-actinin"/>
</dbReference>
<protein>
    <submittedName>
        <fullName evidence="9 10">Uncharacterized protein LOC108716554 isoform X1</fullName>
    </submittedName>
</protein>
<evidence type="ECO:0000256" key="3">
    <source>
        <dbReference type="ARBA" id="ARBA00022737"/>
    </source>
</evidence>
<dbReference type="GO" id="GO:0051693">
    <property type="term" value="P:actin filament capping"/>
    <property type="evidence" value="ECO:0007669"/>
    <property type="project" value="UniProtKB-KW"/>
</dbReference>
<feature type="domain" description="PH" evidence="7">
    <location>
        <begin position="1655"/>
        <end position="1763"/>
    </location>
</feature>
<dbReference type="InterPro" id="IPR002017">
    <property type="entry name" value="Spectrin_repeat"/>
</dbReference>
<dbReference type="FunFam" id="2.30.29.30:FF:000024">
    <property type="entry name" value="Spectrin beta chain"/>
    <property type="match status" value="1"/>
</dbReference>
<dbReference type="InterPro" id="IPR011993">
    <property type="entry name" value="PH-like_dom_sf"/>
</dbReference>
<reference evidence="9 10" key="1">
    <citation type="submission" date="2022-04" db="UniProtKB">
        <authorList>
            <consortium name="RefSeq"/>
        </authorList>
    </citation>
    <scope>IDENTIFICATION</scope>
    <source>
        <strain evidence="9 10">J_2021</strain>
        <tissue evidence="9 10">Erythrocytes</tissue>
    </source>
</reference>
<feature type="coiled-coil region" evidence="5">
    <location>
        <begin position="280"/>
        <end position="350"/>
    </location>
</feature>
<evidence type="ECO:0000256" key="1">
    <source>
        <dbReference type="ARBA" id="ARBA00006826"/>
    </source>
</evidence>
<dbReference type="Pfam" id="PF15410">
    <property type="entry name" value="PH_9"/>
    <property type="match status" value="1"/>
</dbReference>
<accession>A0A8J0VAE3</accession>
<evidence type="ECO:0000256" key="2">
    <source>
        <dbReference type="ARBA" id="ARBA00022467"/>
    </source>
</evidence>
<dbReference type="RefSeq" id="XP_018118241.1">
    <property type="nucleotide sequence ID" value="XM_018262752.2"/>
</dbReference>
<feature type="region of interest" description="Disordered" evidence="6">
    <location>
        <begin position="473"/>
        <end position="494"/>
    </location>
</feature>
<sequence>MPQSVMRKAQPFTIGTKLSLPKYPVVGTLDSGPLPLNERVSQYLAQACPTGHTYASQCASPTGTVSEHCVLARSIRKITLSSPRSPPSGEAVGVHQQYSRGNYNNNNSRALRDGSPRALCQWAVPIPRISGGEDLRPDCFKSLEPPCLVLQRPSAQPSACSRNDLMGRRPTGLEDGVTQLSQDIIQAQMWVRGRLRDLTDTCDVASLPDGDQRAQTTQKDMALFEDTIVKLNQRSEYFCKGETESAHSIRLQLQALRDQWQLLKQTLTNQKRALGGAKALQEFNKKADELEMWMREKEEKPSMSLLLDENNDKIQLTRRILDLKQEQLHYRNLQENINSLAQKLEKQGRMESKAASNRRKQLNKMWLRLQETLLEHQQTLQLALEAATLWQQADSILRAMEGQKSMSVVSNGEDLKGIRDRELRDIASQIMILDVTVSQVSSLHPVLASKANQKQRQVKECWAQLQESLRADKTPRTNGGCTFSREPCSPPLPVQSSMRIKQQEFLGGLSAVPQNGTTSGKAGNKKNKEEFKYGGPVPKVSGVISGHAPELKSRRDNYLEQREGLEQEESLGGESTEQNTEETWVLGELTSTEQWLQSLECLISEPAVLQNPETIRQDLKKVSVMERELKSRALALHSLLAKARGPAEQNMREGMKGKIQEVEERFQMVREALQRRVSDLRDTLVLSEFMEIVQKEENRRKKQKLEARGSPAHGSDGTGMEREDRFTPLEELQEAVEMLNDAAKEREKTLALTREMEKLRELLSAVSESVEAAQKRLDELRKETEERESGFAMVKSRAELKDLQEVFIQQKQLEANISGLLRLEVRQLEEQVTRMQELCPEKTQMIGRNVKETLGAWTQLQNGVQGNNSRMQRASQLRRFFQSYLDMISWTEETRSQIFLENPGEKVTLTWREELERRIEEKLKEFEELASIGWKFIGEEHFLAQTIKERLEELQGMLSWVLMRWRCQKKQKTMENKTEWRRSKDKQDSSQVPQEEPSNRHQMAIIPPEAFEKLQSKGSRLTSIPTKGPTLRRYGRKTHSPMSLEQHLCLLSAGSQRESPLGAELLEETSRSKCSEGPLWLEPRELPSAAGTVEEHAEHHMNPLPKPYSSFWKRCQGLLENTFGSLKRKKRVSLPCVEEVSSFLHEKDSEQSQPTPCQSLTVPRPAKKSRACDQYSMPCKPRTGGPSLPKFRANSLFNSLKRKNKGHRCTVQGIMELHSEPVRAIHEDVKISQSHTWPPKQQRKVPEPAESSDCAVHYVKNPLAKDIDAECSDSGLSVKKVETFRQKINLGNLVLPQTYRCVSLGSTLSIELAKDIPGSPKLSVTSQVKMHGASQQEAEHSQNVDSWMEELNNCPGYCRKNLHGYGKGPSNELKALESATEDFLSFDLDRLSPIGGLHEQLGPEWDRMRAVLDIPQDHSSSKATDDSKGFDCSWIYEGKGFSHVPLAPHGADYSFSVVPIGSTKAQCHSGHLNSNQPLCLEGLSVSPDYSAQKREPLKWRSCSVPEVLHPDHELLEQDDEELEGIWNNAKSRGEGVPKTSQVTYHNMVEVGNLPKTAEPVNLCEKAQSGQVVMTAKQNMLVATFTLPNTVLAADSLKKSSVRAPAGENQDNTSTRLGLSSESCPALGQWDPVQISKEKRDEMKGESEKHTRKLDFQLMEGPLERKHILQQGGKKASCRTWTMHYAVLVRRTLCFYSDKKFSSKSSVSAPPLHLTGATCYPDSAYTKRGNCFRLQLADGSEYLLQAPSSSFRQEWVSKLQQNAGLKETDLLGDKILGQEFSPHLASRVGSLSPRRADLCQRAAGMIKGVKDKKELPDNESEGNRMPSHPTSSHWPEELPGESARLTHSSQWDSDIANRRRSRSFSAVTYQKVPGKETTPSYSVTLYISESAAPRGRCHSFATSPEECRPLIGLGKEEFHIGDPKPRQSVFRKFFRKKE</sequence>
<dbReference type="GO" id="GO:0051015">
    <property type="term" value="F:actin filament binding"/>
    <property type="evidence" value="ECO:0000318"/>
    <property type="project" value="GO_Central"/>
</dbReference>